<reference evidence="2" key="1">
    <citation type="submission" date="2020-08" db="EMBL/GenBank/DDBJ databases">
        <title>Food and environmental bacterial isolates.</title>
        <authorList>
            <person name="Richter L."/>
            <person name="Du Plessis E.M."/>
            <person name="Duvenage S."/>
            <person name="Allam M."/>
            <person name="Korsten L."/>
        </authorList>
    </citation>
    <scope>NUCLEOTIDE SEQUENCE</scope>
    <source>
        <strain evidence="2">UPMP2127</strain>
    </source>
</reference>
<dbReference type="AlphaFoldDB" id="A0AAW3WWN7"/>
<gene>
    <name evidence="2" type="ORF">H8J20_24635</name>
</gene>
<evidence type="ECO:0000313" key="2">
    <source>
        <dbReference type="EMBL" id="MBC3215323.1"/>
    </source>
</evidence>
<feature type="transmembrane region" description="Helical" evidence="1">
    <location>
        <begin position="144"/>
        <end position="163"/>
    </location>
</feature>
<evidence type="ECO:0000313" key="3">
    <source>
        <dbReference type="Proteomes" id="UP000659084"/>
    </source>
</evidence>
<dbReference type="Proteomes" id="UP000659084">
    <property type="component" value="Unassembled WGS sequence"/>
</dbReference>
<protein>
    <submittedName>
        <fullName evidence="2">Uncharacterized protein</fullName>
    </submittedName>
</protein>
<organism evidence="2 3">
    <name type="scientific">Serratia fonticola</name>
    <dbReference type="NCBI Taxonomy" id="47917"/>
    <lineage>
        <taxon>Bacteria</taxon>
        <taxon>Pseudomonadati</taxon>
        <taxon>Pseudomonadota</taxon>
        <taxon>Gammaproteobacteria</taxon>
        <taxon>Enterobacterales</taxon>
        <taxon>Yersiniaceae</taxon>
        <taxon>Serratia</taxon>
    </lineage>
</organism>
<keyword evidence="1" id="KW-0812">Transmembrane</keyword>
<dbReference type="EMBL" id="JACNYO010000040">
    <property type="protein sequence ID" value="MBC3215323.1"/>
    <property type="molecule type" value="Genomic_DNA"/>
</dbReference>
<name>A0AAW3WWN7_SERFO</name>
<proteinExistence type="predicted"/>
<accession>A0AAW3WWN7</accession>
<comment type="caution">
    <text evidence="2">The sequence shown here is derived from an EMBL/GenBank/DDBJ whole genome shotgun (WGS) entry which is preliminary data.</text>
</comment>
<keyword evidence="1" id="KW-0472">Membrane</keyword>
<sequence>MNSTVPIITRCGRKYRPASSGGRTLNDLNDEVDALALEYIEEEEQVLRLRVLRARVAALSLPQPSRLLSAIDTLLASHYDEMGDLKTRRELEYLIHIALREKVKARRAGASTQMLAALATTIHYCRLELEDIPHTVLDIIFRELSWRIVLWFIVFILIVLLIFF</sequence>
<evidence type="ECO:0000256" key="1">
    <source>
        <dbReference type="SAM" id="Phobius"/>
    </source>
</evidence>
<dbReference type="RefSeq" id="WP_065685469.1">
    <property type="nucleotide sequence ID" value="NZ_JACBIV010000052.1"/>
</dbReference>
<keyword evidence="1" id="KW-1133">Transmembrane helix</keyword>